<dbReference type="Proteomes" id="UP001055048">
    <property type="component" value="Unassembled WGS sequence"/>
</dbReference>
<dbReference type="AlphaFoldDB" id="A0AA37N7S9"/>
<organism evidence="1 2">
    <name type="scientific">Bacteroides uniformis</name>
    <dbReference type="NCBI Taxonomy" id="820"/>
    <lineage>
        <taxon>Bacteria</taxon>
        <taxon>Pseudomonadati</taxon>
        <taxon>Bacteroidota</taxon>
        <taxon>Bacteroidia</taxon>
        <taxon>Bacteroidales</taxon>
        <taxon>Bacteroidaceae</taxon>
        <taxon>Bacteroides</taxon>
    </lineage>
</organism>
<name>A0AA37N7S9_BACUN</name>
<dbReference type="EMBL" id="BQNL01000001">
    <property type="protein sequence ID" value="GKH13581.1"/>
    <property type="molecule type" value="Genomic_DNA"/>
</dbReference>
<sequence length="298" mass="33597">MKAMKTRNILYMILTAAVLSSCVRDEIEPCPPLQVNITVKDKNYFNVDKVELEERLPEDLAFREYIPTLHYMLRDAATGEVVEEQGVFPVDGDEKTFPITFCDCIPHGKYILTVWGGLDDISPLSDDRLSVGFHPENMEGHDIYLTNDTLVYDAWNYDYTVDMERTKGKLVIQAANLPGGIIQTEKSVSGLYGKLDSRFAYSGETSVHTEIPWDAPEEIVTKTVLSPSVRNDGSVLDVDFHGKTVKGASTLLPKNVNITMKRNELTVLRYVYDDGTGDFTIYILVNDNWEVIHGMEID</sequence>
<protein>
    <recommendedName>
        <fullName evidence="3">FimB/Mfa2 family fimbrial subunit</fullName>
    </recommendedName>
</protein>
<evidence type="ECO:0008006" key="3">
    <source>
        <dbReference type="Google" id="ProtNLM"/>
    </source>
</evidence>
<evidence type="ECO:0000313" key="2">
    <source>
        <dbReference type="Proteomes" id="UP001055048"/>
    </source>
</evidence>
<evidence type="ECO:0000313" key="1">
    <source>
        <dbReference type="EMBL" id="GKH13581.1"/>
    </source>
</evidence>
<dbReference type="PROSITE" id="PS51257">
    <property type="entry name" value="PROKAR_LIPOPROTEIN"/>
    <property type="match status" value="1"/>
</dbReference>
<comment type="caution">
    <text evidence="1">The sequence shown here is derived from an EMBL/GenBank/DDBJ whole genome shotgun (WGS) entry which is preliminary data.</text>
</comment>
<reference evidence="1" key="1">
    <citation type="submission" date="2022-01" db="EMBL/GenBank/DDBJ databases">
        <title>Novel bile acid biosynthetic pathways are enriched in the microbiome of centenarians.</title>
        <authorList>
            <person name="Sato Y."/>
            <person name="Atarashi K."/>
            <person name="Plichta R.D."/>
            <person name="Arai Y."/>
            <person name="Sasajima S."/>
            <person name="Kearney M.S."/>
            <person name="Suda W."/>
            <person name="Takeshita K."/>
            <person name="Sasaki T."/>
            <person name="Okamoto S."/>
            <person name="Skelly N.A."/>
            <person name="Okamura Y."/>
            <person name="Vlamakis H."/>
            <person name="Li Y."/>
            <person name="Tanoue T."/>
            <person name="Takei H."/>
            <person name="Nittono H."/>
            <person name="Narushima S."/>
            <person name="Irie J."/>
            <person name="Itoh H."/>
            <person name="Moriya K."/>
            <person name="Sugiura Y."/>
            <person name="Suematsu M."/>
            <person name="Moritoki N."/>
            <person name="Shibata S."/>
            <person name="Littman R.D."/>
            <person name="Fischbach A.M."/>
            <person name="Uwamino Y."/>
            <person name="Inoue T."/>
            <person name="Honda A."/>
            <person name="Hattori M."/>
            <person name="Murai T."/>
            <person name="Xavier J.R."/>
            <person name="Hirose N."/>
            <person name="Honda K."/>
        </authorList>
    </citation>
    <scope>NUCLEOTIDE SEQUENCE</scope>
    <source>
        <strain evidence="1">CE91-St12</strain>
    </source>
</reference>
<proteinExistence type="predicted"/>
<accession>A0AA37N7S9</accession>
<gene>
    <name evidence="1" type="ORF">CE91St12_17910</name>
</gene>